<reference evidence="6" key="1">
    <citation type="submission" date="2023-03" db="EMBL/GenBank/DDBJ databases">
        <title>Near-Complete genome sequence of Lipomyces tetrasporous NRRL Y-64009, an oleaginous yeast capable of growing on lignocellulosic hydrolysates.</title>
        <authorList>
            <consortium name="Lawrence Berkeley National Laboratory"/>
            <person name="Jagtap S.S."/>
            <person name="Liu J.-J."/>
            <person name="Walukiewicz H.E."/>
            <person name="Pangilinan J."/>
            <person name="Lipzen A."/>
            <person name="Ahrendt S."/>
            <person name="Koriabine M."/>
            <person name="Cobaugh K."/>
            <person name="Salamov A."/>
            <person name="Yoshinaga Y."/>
            <person name="Ng V."/>
            <person name="Daum C."/>
            <person name="Grigoriev I.V."/>
            <person name="Slininger P.J."/>
            <person name="Dien B.S."/>
            <person name="Jin Y.-S."/>
            <person name="Rao C.V."/>
        </authorList>
    </citation>
    <scope>NUCLEOTIDE SEQUENCE</scope>
    <source>
        <strain evidence="6">NRRL Y-64009</strain>
    </source>
</reference>
<dbReference type="InterPro" id="IPR047109">
    <property type="entry name" value="CAD-like"/>
</dbReference>
<keyword evidence="4" id="KW-0560">Oxidoreductase</keyword>
<evidence type="ECO:0000313" key="6">
    <source>
        <dbReference type="EMBL" id="KAJ8096429.1"/>
    </source>
</evidence>
<gene>
    <name evidence="6" type="ORF">POJ06DRAFT_279189</name>
</gene>
<comment type="caution">
    <text evidence="6">The sequence shown here is derived from an EMBL/GenBank/DDBJ whole genome shotgun (WGS) entry which is preliminary data.</text>
</comment>
<protein>
    <submittedName>
        <fullName evidence="6">Formaldehyde dehydrogenase AdhA</fullName>
    </submittedName>
</protein>
<organism evidence="6 7">
    <name type="scientific">Lipomyces tetrasporus</name>
    <dbReference type="NCBI Taxonomy" id="54092"/>
    <lineage>
        <taxon>Eukaryota</taxon>
        <taxon>Fungi</taxon>
        <taxon>Dikarya</taxon>
        <taxon>Ascomycota</taxon>
        <taxon>Saccharomycotina</taxon>
        <taxon>Lipomycetes</taxon>
        <taxon>Lipomycetales</taxon>
        <taxon>Lipomycetaceae</taxon>
        <taxon>Lipomyces</taxon>
    </lineage>
</organism>
<dbReference type="Gene3D" id="3.40.50.720">
    <property type="entry name" value="NAD(P)-binding Rossmann-like Domain"/>
    <property type="match status" value="1"/>
</dbReference>
<evidence type="ECO:0000313" key="7">
    <source>
        <dbReference type="Proteomes" id="UP001217417"/>
    </source>
</evidence>
<dbReference type="GO" id="GO:0046872">
    <property type="term" value="F:metal ion binding"/>
    <property type="evidence" value="ECO:0007669"/>
    <property type="project" value="UniProtKB-KW"/>
</dbReference>
<accession>A0AAD7VPG3</accession>
<dbReference type="Pfam" id="PF00107">
    <property type="entry name" value="ADH_zinc_N"/>
    <property type="match status" value="1"/>
</dbReference>
<dbReference type="InterPro" id="IPR036291">
    <property type="entry name" value="NAD(P)-bd_dom_sf"/>
</dbReference>
<dbReference type="SUPFAM" id="SSF51735">
    <property type="entry name" value="NAD(P)-binding Rossmann-fold domains"/>
    <property type="match status" value="1"/>
</dbReference>
<dbReference type="SUPFAM" id="SSF50129">
    <property type="entry name" value="GroES-like"/>
    <property type="match status" value="1"/>
</dbReference>
<proteinExistence type="predicted"/>
<dbReference type="GO" id="GO:0016616">
    <property type="term" value="F:oxidoreductase activity, acting on the CH-OH group of donors, NAD or NADP as acceptor"/>
    <property type="evidence" value="ECO:0007669"/>
    <property type="project" value="InterPro"/>
</dbReference>
<dbReference type="FunFam" id="3.40.50.720:FF:000022">
    <property type="entry name" value="Cinnamyl alcohol dehydrogenase"/>
    <property type="match status" value="1"/>
</dbReference>
<dbReference type="Proteomes" id="UP001217417">
    <property type="component" value="Unassembled WGS sequence"/>
</dbReference>
<name>A0AAD7VPG3_9ASCO</name>
<dbReference type="Gene3D" id="3.90.180.10">
    <property type="entry name" value="Medium-chain alcohol dehydrogenases, catalytic domain"/>
    <property type="match status" value="1"/>
</dbReference>
<evidence type="ECO:0000256" key="2">
    <source>
        <dbReference type="ARBA" id="ARBA00022723"/>
    </source>
</evidence>
<dbReference type="RefSeq" id="XP_056039879.1">
    <property type="nucleotide sequence ID" value="XM_056189789.1"/>
</dbReference>
<evidence type="ECO:0000259" key="5">
    <source>
        <dbReference type="Pfam" id="PF00107"/>
    </source>
</evidence>
<dbReference type="InterPro" id="IPR011032">
    <property type="entry name" value="GroES-like_sf"/>
</dbReference>
<dbReference type="EMBL" id="JARPMG010000018">
    <property type="protein sequence ID" value="KAJ8096429.1"/>
    <property type="molecule type" value="Genomic_DNA"/>
</dbReference>
<dbReference type="InterPro" id="IPR029752">
    <property type="entry name" value="D-isomer_DH_CS1"/>
</dbReference>
<dbReference type="PANTHER" id="PTHR42683">
    <property type="entry name" value="ALDEHYDE REDUCTASE"/>
    <property type="match status" value="1"/>
</dbReference>
<keyword evidence="3" id="KW-0862">Zinc</keyword>
<dbReference type="PROSITE" id="PS00065">
    <property type="entry name" value="D_2_HYDROXYACID_DH_1"/>
    <property type="match status" value="1"/>
</dbReference>
<dbReference type="GeneID" id="80884955"/>
<feature type="domain" description="Alcohol dehydrogenase-like C-terminal" evidence="5">
    <location>
        <begin position="100"/>
        <end position="222"/>
    </location>
</feature>
<sequence length="265" mass="28330">MERHSKAGRKRREHVCCKYSGADQYCLKREEFGSANHDQGSYGSHVVWSAKNLHVLPDGLESSLAGPLLCGGATVWGALVTSGGRPVVAGDVVGVVGIGGLGHLAIQFAEKLGATVIAFSSTDSKREEALGFGASEFYATKGVTKFDEKLVKKIDHLLITTSELPDFDLYLPIIASLGVIHPLTVGFDKTPVPMLPVVVEGRSIQGSATAPHLQVQKMLEFSARFGVKPQTQEWPMTAEGIEGIEGALKTLADGQMRYRGVVVAQ</sequence>
<keyword evidence="7" id="KW-1185">Reference proteome</keyword>
<evidence type="ECO:0000256" key="1">
    <source>
        <dbReference type="ARBA" id="ARBA00001947"/>
    </source>
</evidence>
<evidence type="ECO:0000256" key="4">
    <source>
        <dbReference type="ARBA" id="ARBA00023002"/>
    </source>
</evidence>
<dbReference type="InterPro" id="IPR013149">
    <property type="entry name" value="ADH-like_C"/>
</dbReference>
<keyword evidence="2" id="KW-0479">Metal-binding</keyword>
<comment type="cofactor">
    <cofactor evidence="1">
        <name>Zn(2+)</name>
        <dbReference type="ChEBI" id="CHEBI:29105"/>
    </cofactor>
</comment>
<dbReference type="AlphaFoldDB" id="A0AAD7VPG3"/>
<evidence type="ECO:0000256" key="3">
    <source>
        <dbReference type="ARBA" id="ARBA00022833"/>
    </source>
</evidence>